<dbReference type="InterPro" id="IPR004839">
    <property type="entry name" value="Aminotransferase_I/II_large"/>
</dbReference>
<dbReference type="GO" id="GO:0016829">
    <property type="term" value="F:lyase activity"/>
    <property type="evidence" value="ECO:0007669"/>
    <property type="project" value="UniProtKB-KW"/>
</dbReference>
<evidence type="ECO:0000256" key="1">
    <source>
        <dbReference type="ARBA" id="ARBA00001933"/>
    </source>
</evidence>
<accession>A0ABP9QWJ4</accession>
<evidence type="ECO:0000313" key="7">
    <source>
        <dbReference type="EMBL" id="GAA5168539.1"/>
    </source>
</evidence>
<evidence type="ECO:0000256" key="3">
    <source>
        <dbReference type="ARBA" id="ARBA00022898"/>
    </source>
</evidence>
<dbReference type="Proteomes" id="UP001500547">
    <property type="component" value="Unassembled WGS sequence"/>
</dbReference>
<reference evidence="8" key="1">
    <citation type="journal article" date="2019" name="Int. J. Syst. Evol. Microbiol.">
        <title>The Global Catalogue of Microorganisms (GCM) 10K type strain sequencing project: providing services to taxonomists for standard genome sequencing and annotation.</title>
        <authorList>
            <consortium name="The Broad Institute Genomics Platform"/>
            <consortium name="The Broad Institute Genome Sequencing Center for Infectious Disease"/>
            <person name="Wu L."/>
            <person name="Ma J."/>
        </authorList>
    </citation>
    <scope>NUCLEOTIDE SEQUENCE [LARGE SCALE GENOMIC DNA]</scope>
    <source>
        <strain evidence="8">JCM 18715</strain>
    </source>
</reference>
<sequence length="384" mass="42259">MPTYDFDTPPDRGRFHSMKWDRVAGTDVLPMWVADMDFAAPAEVLAALREHIDHGVLGYALPWPGLLDAIVEGLARDHGWRIDPDWIVLLPGVVTGFNLACALAGEPDDEVLTLTPVYPPMLTAPRNTKRRLVRSDLVHDGARWVCDMDDLRARTTSRTRMLMLCSPHNPLGRSFSRDELAALAAHAEAHDLLICSDEIHCGLVLDESRPHIPVASLSEAIARRTITLMAPSKTWNIAGLSSAFAVVSDAKLRASLKRTADGIVPHTNSLGLVATEAAYRHGHTWRRALLDYLRGNAERIQQTVSNIAGITTTPVEATYLAWLDCRALQFDNPVRHFAEHGVLMSDGRDFGAAGFLRLNFGCSRSMLDEALQRISAAASKPESH</sequence>
<gene>
    <name evidence="7" type="ORF">GCM10025770_28640</name>
</gene>
<dbReference type="Pfam" id="PF00155">
    <property type="entry name" value="Aminotran_1_2"/>
    <property type="match status" value="1"/>
</dbReference>
<evidence type="ECO:0000313" key="8">
    <source>
        <dbReference type="Proteomes" id="UP001500547"/>
    </source>
</evidence>
<dbReference type="InterPro" id="IPR015422">
    <property type="entry name" value="PyrdxlP-dep_Trfase_small"/>
</dbReference>
<dbReference type="Gene3D" id="3.40.640.10">
    <property type="entry name" value="Type I PLP-dependent aspartate aminotransferase-like (Major domain)"/>
    <property type="match status" value="1"/>
</dbReference>
<evidence type="ECO:0000256" key="5">
    <source>
        <dbReference type="ARBA" id="ARBA00037974"/>
    </source>
</evidence>
<comment type="similarity">
    <text evidence="5">Belongs to the class-II pyridoxal-phosphate-dependent aminotransferase family. MalY/PatB cystathionine beta-lyase subfamily.</text>
</comment>
<dbReference type="InterPro" id="IPR015424">
    <property type="entry name" value="PyrdxlP-dep_Trfase"/>
</dbReference>
<dbReference type="PANTHER" id="PTHR43525:SF1">
    <property type="entry name" value="PROTEIN MALY"/>
    <property type="match status" value="1"/>
</dbReference>
<keyword evidence="3" id="KW-0663">Pyridoxal phosphate</keyword>
<comment type="caution">
    <text evidence="7">The sequence shown here is derived from an EMBL/GenBank/DDBJ whole genome shotgun (WGS) entry which is preliminary data.</text>
</comment>
<dbReference type="PANTHER" id="PTHR43525">
    <property type="entry name" value="PROTEIN MALY"/>
    <property type="match status" value="1"/>
</dbReference>
<name>A0ABP9QWJ4_9RHOO</name>
<organism evidence="7 8">
    <name type="scientific">Viridibacterium curvum</name>
    <dbReference type="NCBI Taxonomy" id="1101404"/>
    <lineage>
        <taxon>Bacteria</taxon>
        <taxon>Pseudomonadati</taxon>
        <taxon>Pseudomonadota</taxon>
        <taxon>Betaproteobacteria</taxon>
        <taxon>Rhodocyclales</taxon>
        <taxon>Rhodocyclaceae</taxon>
        <taxon>Viridibacterium</taxon>
    </lineage>
</organism>
<proteinExistence type="inferred from homology"/>
<protein>
    <recommendedName>
        <fullName evidence="2">cysteine-S-conjugate beta-lyase</fullName>
        <ecNumber evidence="2">4.4.1.13</ecNumber>
    </recommendedName>
</protein>
<dbReference type="EMBL" id="BAABLD010000010">
    <property type="protein sequence ID" value="GAA5168539.1"/>
    <property type="molecule type" value="Genomic_DNA"/>
</dbReference>
<keyword evidence="8" id="KW-1185">Reference proteome</keyword>
<evidence type="ECO:0000256" key="4">
    <source>
        <dbReference type="ARBA" id="ARBA00023239"/>
    </source>
</evidence>
<dbReference type="NCBIfam" id="TIGR04350">
    <property type="entry name" value="C_S_lyase_PatB"/>
    <property type="match status" value="1"/>
</dbReference>
<dbReference type="CDD" id="cd00609">
    <property type="entry name" value="AAT_like"/>
    <property type="match status" value="1"/>
</dbReference>
<feature type="domain" description="Aminotransferase class I/classII large" evidence="6">
    <location>
        <begin position="34"/>
        <end position="374"/>
    </location>
</feature>
<keyword evidence="4 7" id="KW-0456">Lyase</keyword>
<dbReference type="InterPro" id="IPR027619">
    <property type="entry name" value="C-S_lyase_PatB-like"/>
</dbReference>
<dbReference type="SUPFAM" id="SSF53383">
    <property type="entry name" value="PLP-dependent transferases"/>
    <property type="match status" value="1"/>
</dbReference>
<dbReference type="InterPro" id="IPR015421">
    <property type="entry name" value="PyrdxlP-dep_Trfase_major"/>
</dbReference>
<evidence type="ECO:0000256" key="2">
    <source>
        <dbReference type="ARBA" id="ARBA00012224"/>
    </source>
</evidence>
<comment type="cofactor">
    <cofactor evidence="1">
        <name>pyridoxal 5'-phosphate</name>
        <dbReference type="ChEBI" id="CHEBI:597326"/>
    </cofactor>
</comment>
<dbReference type="EC" id="4.4.1.13" evidence="2"/>
<dbReference type="InterPro" id="IPR051798">
    <property type="entry name" value="Class-II_PLP-Dep_Aminotrans"/>
</dbReference>
<evidence type="ECO:0000259" key="6">
    <source>
        <dbReference type="Pfam" id="PF00155"/>
    </source>
</evidence>
<dbReference type="Gene3D" id="3.90.1150.10">
    <property type="entry name" value="Aspartate Aminotransferase, domain 1"/>
    <property type="match status" value="1"/>
</dbReference>
<dbReference type="RefSeq" id="WP_345533778.1">
    <property type="nucleotide sequence ID" value="NZ_BAABLD010000010.1"/>
</dbReference>